<sequence length="197" mass="21874">MRNQISRIPGLYGSASVRAWGATPAHPPSDGSIRQYRETFAWEFPPPPCRDGAQLSLFLSLSLSPHIIPHVKSLARQKQLLQHPAASIPPSLPREQQSYPAQHRVGDATASSAFRREITEVLNPTDRVVKSVPFPLSHRLTMKEVFDCEGKPRVDLLKAHLTKEGRVEEAVALRIINEGAAILRQEKTILDIEAPVT</sequence>
<dbReference type="InterPro" id="IPR043360">
    <property type="entry name" value="PP2B"/>
</dbReference>
<name>A0ABU7F4X1_9TELE</name>
<dbReference type="PANTHER" id="PTHR45673">
    <property type="entry name" value="SERINE/THREONINE-PROTEIN PHOSPHATASE 2B CATALYTIC SUBUNIT 1-RELATED"/>
    <property type="match status" value="1"/>
</dbReference>
<feature type="non-terminal residue" evidence="1">
    <location>
        <position position="197"/>
    </location>
</feature>
<evidence type="ECO:0000313" key="1">
    <source>
        <dbReference type="EMBL" id="MED6294247.1"/>
    </source>
</evidence>
<dbReference type="EMBL" id="JAHUTJ010075485">
    <property type="protein sequence ID" value="MED6294247.1"/>
    <property type="molecule type" value="Genomic_DNA"/>
</dbReference>
<proteinExistence type="predicted"/>
<reference evidence="1 2" key="1">
    <citation type="submission" date="2021-06" db="EMBL/GenBank/DDBJ databases">
        <authorList>
            <person name="Palmer J.M."/>
        </authorList>
    </citation>
    <scope>NUCLEOTIDE SEQUENCE [LARGE SCALE GENOMIC DNA]</scope>
    <source>
        <strain evidence="1 2">CL_MEX2019</strain>
        <tissue evidence="1">Muscle</tissue>
    </source>
</reference>
<dbReference type="InterPro" id="IPR029052">
    <property type="entry name" value="Metallo-depent_PP-like"/>
</dbReference>
<evidence type="ECO:0000313" key="2">
    <source>
        <dbReference type="Proteomes" id="UP001352852"/>
    </source>
</evidence>
<dbReference type="Gene3D" id="3.60.21.10">
    <property type="match status" value="1"/>
</dbReference>
<comment type="caution">
    <text evidence="1">The sequence shown here is derived from an EMBL/GenBank/DDBJ whole genome shotgun (WGS) entry which is preliminary data.</text>
</comment>
<accession>A0ABU7F4X1</accession>
<dbReference type="Proteomes" id="UP001352852">
    <property type="component" value="Unassembled WGS sequence"/>
</dbReference>
<keyword evidence="2" id="KW-1185">Reference proteome</keyword>
<protein>
    <submittedName>
        <fullName evidence="1">Uncharacterized protein</fullName>
    </submittedName>
</protein>
<organism evidence="1 2">
    <name type="scientific">Characodon lateralis</name>
    <dbReference type="NCBI Taxonomy" id="208331"/>
    <lineage>
        <taxon>Eukaryota</taxon>
        <taxon>Metazoa</taxon>
        <taxon>Chordata</taxon>
        <taxon>Craniata</taxon>
        <taxon>Vertebrata</taxon>
        <taxon>Euteleostomi</taxon>
        <taxon>Actinopterygii</taxon>
        <taxon>Neopterygii</taxon>
        <taxon>Teleostei</taxon>
        <taxon>Neoteleostei</taxon>
        <taxon>Acanthomorphata</taxon>
        <taxon>Ovalentaria</taxon>
        <taxon>Atherinomorphae</taxon>
        <taxon>Cyprinodontiformes</taxon>
        <taxon>Goodeidae</taxon>
        <taxon>Characodon</taxon>
    </lineage>
</organism>
<gene>
    <name evidence="1" type="ORF">CHARACLAT_019085</name>
</gene>
<dbReference type="SUPFAM" id="SSF56300">
    <property type="entry name" value="Metallo-dependent phosphatases"/>
    <property type="match status" value="1"/>
</dbReference>